<dbReference type="GO" id="GO:0046857">
    <property type="term" value="F:oxidoreductase activity, acting on other nitrogenous compounds as donors, with NAD or NADP as acceptor"/>
    <property type="evidence" value="ECO:0007669"/>
    <property type="project" value="TreeGrafter"/>
</dbReference>
<reference evidence="3" key="1">
    <citation type="submission" date="2021-01" db="EMBL/GenBank/DDBJ databases">
        <title>Genome public.</title>
        <authorList>
            <person name="Liu C."/>
            <person name="Sun Q."/>
        </authorList>
    </citation>
    <scope>NUCLEOTIDE SEQUENCE</scope>
    <source>
        <strain evidence="3">YIM B02565</strain>
    </source>
</reference>
<keyword evidence="4" id="KW-1185">Reference proteome</keyword>
<gene>
    <name evidence="3" type="ORF">JK634_05870</name>
</gene>
<evidence type="ECO:0000259" key="2">
    <source>
        <dbReference type="Pfam" id="PF00881"/>
    </source>
</evidence>
<keyword evidence="1" id="KW-0520">NAD</keyword>
<dbReference type="RefSeq" id="WP_202766707.1">
    <property type="nucleotide sequence ID" value="NZ_JAESWA010000019.1"/>
</dbReference>
<dbReference type="SUPFAM" id="SSF55469">
    <property type="entry name" value="FMN-dependent nitroreductase-like"/>
    <property type="match status" value="1"/>
</dbReference>
<protein>
    <submittedName>
        <fullName evidence="3">Nitroreductase family protein</fullName>
    </submittedName>
</protein>
<dbReference type="Proteomes" id="UP000623681">
    <property type="component" value="Unassembled WGS sequence"/>
</dbReference>
<dbReference type="PANTHER" id="PTHR23026:SF125">
    <property type="entry name" value="OXYGEN-INSENSITIVE NAD(P)H NITROREDUCTASE"/>
    <property type="match status" value="1"/>
</dbReference>
<dbReference type="AlphaFoldDB" id="A0A937FC45"/>
<dbReference type="Gene3D" id="3.40.109.10">
    <property type="entry name" value="NADH Oxidase"/>
    <property type="match status" value="1"/>
</dbReference>
<dbReference type="GO" id="GO:0005829">
    <property type="term" value="C:cytosol"/>
    <property type="evidence" value="ECO:0007669"/>
    <property type="project" value="TreeGrafter"/>
</dbReference>
<organism evidence="3 4">
    <name type="scientific">Clostridium paridis</name>
    <dbReference type="NCBI Taxonomy" id="2803863"/>
    <lineage>
        <taxon>Bacteria</taxon>
        <taxon>Bacillati</taxon>
        <taxon>Bacillota</taxon>
        <taxon>Clostridia</taxon>
        <taxon>Eubacteriales</taxon>
        <taxon>Clostridiaceae</taxon>
        <taxon>Clostridium</taxon>
    </lineage>
</organism>
<feature type="domain" description="Nitroreductase" evidence="2">
    <location>
        <begin position="8"/>
        <end position="157"/>
    </location>
</feature>
<proteinExistence type="predicted"/>
<dbReference type="PANTHER" id="PTHR23026">
    <property type="entry name" value="NADPH NITROREDUCTASE"/>
    <property type="match status" value="1"/>
</dbReference>
<evidence type="ECO:0000256" key="1">
    <source>
        <dbReference type="ARBA" id="ARBA00023027"/>
    </source>
</evidence>
<accession>A0A937FC45</accession>
<comment type="caution">
    <text evidence="3">The sequence shown here is derived from an EMBL/GenBank/DDBJ whole genome shotgun (WGS) entry which is preliminary data.</text>
</comment>
<evidence type="ECO:0000313" key="3">
    <source>
        <dbReference type="EMBL" id="MBL4931325.1"/>
    </source>
</evidence>
<dbReference type="EMBL" id="JAESWA010000019">
    <property type="protein sequence ID" value="MBL4931325.1"/>
    <property type="molecule type" value="Genomic_DNA"/>
</dbReference>
<sequence length="175" mass="19436">MNEVLKAIEARRSIRAYKPEQIKDEELNEILRAGNLAPSAMNQKPWNFTVIQNKELIEKLNDFCKKAMQRDNNKDLNLFYNAPTLIIVSSDAKAIAPEIDGALALGNMFLAAESLEIGSCWIHAVKALYSTEEGKELIKELNLPEGYSIIGSGVFGYKVAPANTPRKEGTVNIIK</sequence>
<dbReference type="InterPro" id="IPR050627">
    <property type="entry name" value="Nitroreductase/BluB"/>
</dbReference>
<dbReference type="GO" id="GO:0046256">
    <property type="term" value="P:2,4,6-trinitrotoluene catabolic process"/>
    <property type="evidence" value="ECO:0007669"/>
    <property type="project" value="TreeGrafter"/>
</dbReference>
<name>A0A937FC45_9CLOT</name>
<evidence type="ECO:0000313" key="4">
    <source>
        <dbReference type="Proteomes" id="UP000623681"/>
    </source>
</evidence>
<dbReference type="InterPro" id="IPR029479">
    <property type="entry name" value="Nitroreductase"/>
</dbReference>
<dbReference type="Pfam" id="PF00881">
    <property type="entry name" value="Nitroreductase"/>
    <property type="match status" value="1"/>
</dbReference>
<dbReference type="InterPro" id="IPR000415">
    <property type="entry name" value="Nitroreductase-like"/>
</dbReference>